<reference evidence="1" key="1">
    <citation type="submission" date="2015-06" db="EMBL/GenBank/DDBJ databases">
        <authorList>
            <person name="Joergensen T."/>
        </authorList>
    </citation>
    <scope>NUCLEOTIDE SEQUENCE</scope>
    <source>
        <strain evidence="1">RGRH1850</strain>
    </source>
</reference>
<sequence>MTRQANPYHVPHRLTEVRFTLQLSHPDAEVPVIVGLAQGSGETKRTSLWTESNIWTGEEAGQGNVAADWVHHIALAALQDRPNTSARLVFSLTGGMGLQDTLF</sequence>
<name>A0A0H5Q9Q7_9ZZZZ</name>
<protein>
    <submittedName>
        <fullName evidence="1">Uncharacterized protein</fullName>
    </submittedName>
</protein>
<proteinExistence type="predicted"/>
<evidence type="ECO:0000313" key="1">
    <source>
        <dbReference type="EMBL" id="CRY98114.1"/>
    </source>
</evidence>
<accession>A0A0H5Q9Q7</accession>
<dbReference type="EMBL" id="LN854344">
    <property type="protein sequence ID" value="CRY98114.1"/>
    <property type="molecule type" value="Genomic_DNA"/>
</dbReference>
<organism evidence="1">
    <name type="scientific">uncultured prokaryote</name>
    <dbReference type="NCBI Taxonomy" id="198431"/>
    <lineage>
        <taxon>unclassified sequences</taxon>
        <taxon>environmental samples</taxon>
    </lineage>
</organism>
<dbReference type="AlphaFoldDB" id="A0A0H5Q9Q7"/>
<reference evidence="1" key="2">
    <citation type="submission" date="2015-07" db="EMBL/GenBank/DDBJ databases">
        <title>Plasmids, circular viruses and viroids from rat gut.</title>
        <authorList>
            <person name="Jorgensen T.J."/>
            <person name="Hansen M.A."/>
            <person name="Xu Z."/>
            <person name="Tabak M.A."/>
            <person name="Sorensen S.J."/>
            <person name="Hansen L.H."/>
        </authorList>
    </citation>
    <scope>NUCLEOTIDE SEQUENCE</scope>
    <source>
        <strain evidence="1">RGRH1850</strain>
    </source>
</reference>